<proteinExistence type="predicted"/>
<accession>A0A8T5UP14</accession>
<evidence type="ECO:0000313" key="3">
    <source>
        <dbReference type="Proteomes" id="UP000825933"/>
    </source>
</evidence>
<dbReference type="EMBL" id="JAIOUQ010000007">
    <property type="protein sequence ID" value="MBZ2165722.1"/>
    <property type="molecule type" value="Genomic_DNA"/>
</dbReference>
<organism evidence="2 3">
    <name type="scientific">Methanobacterium spitsbergense</name>
    <dbReference type="NCBI Taxonomy" id="2874285"/>
    <lineage>
        <taxon>Archaea</taxon>
        <taxon>Methanobacteriati</taxon>
        <taxon>Methanobacteriota</taxon>
        <taxon>Methanomada group</taxon>
        <taxon>Methanobacteria</taxon>
        <taxon>Methanobacteriales</taxon>
        <taxon>Methanobacteriaceae</taxon>
        <taxon>Methanobacterium</taxon>
    </lineage>
</organism>
<keyword evidence="3" id="KW-1185">Reference proteome</keyword>
<evidence type="ECO:0000313" key="2">
    <source>
        <dbReference type="EMBL" id="MBZ2165722.1"/>
    </source>
</evidence>
<gene>
    <name evidence="2" type="ORF">K8N75_06675</name>
</gene>
<comment type="caution">
    <text evidence="2">The sequence shown here is derived from an EMBL/GenBank/DDBJ whole genome shotgun (WGS) entry which is preliminary data.</text>
</comment>
<feature type="transmembrane region" description="Helical" evidence="1">
    <location>
        <begin position="43"/>
        <end position="70"/>
    </location>
</feature>
<keyword evidence="1" id="KW-1133">Transmembrane helix</keyword>
<protein>
    <submittedName>
        <fullName evidence="2">Cell wall biosynthesis protein</fullName>
    </submittedName>
</protein>
<keyword evidence="1" id="KW-0812">Transmembrane</keyword>
<reference evidence="3" key="1">
    <citation type="journal article" date="2022" name="Microbiol. Resour. Announc.">
        <title>Draft Genome Sequence of a Methanogenic Archaeon from West Spitsbergen Permafrost.</title>
        <authorList>
            <person name="Trubitsyn V."/>
            <person name="Rivkina E."/>
            <person name="Shcherbakova V."/>
        </authorList>
    </citation>
    <scope>NUCLEOTIDE SEQUENCE [LARGE SCALE GENOMIC DNA]</scope>
    <source>
        <strain evidence="3">VT</strain>
    </source>
</reference>
<dbReference type="Proteomes" id="UP000825933">
    <property type="component" value="Unassembled WGS sequence"/>
</dbReference>
<evidence type="ECO:0000256" key="1">
    <source>
        <dbReference type="SAM" id="Phobius"/>
    </source>
</evidence>
<dbReference type="RefSeq" id="WP_420830714.1">
    <property type="nucleotide sequence ID" value="NZ_JAIOUQ010000007.1"/>
</dbReference>
<name>A0A8T5UP14_9EURY</name>
<feature type="transmembrane region" description="Helical" evidence="1">
    <location>
        <begin position="134"/>
        <end position="164"/>
    </location>
</feature>
<keyword evidence="1" id="KW-0472">Membrane</keyword>
<feature type="transmembrane region" description="Helical" evidence="1">
    <location>
        <begin position="185"/>
        <end position="203"/>
    </location>
</feature>
<feature type="transmembrane region" description="Helical" evidence="1">
    <location>
        <begin position="91"/>
        <end position="114"/>
    </location>
</feature>
<feature type="transmembrane region" description="Helical" evidence="1">
    <location>
        <begin position="209"/>
        <end position="229"/>
    </location>
</feature>
<sequence length="298" mass="33113">MIDILILFLLSAVLTIIFKELFTRYGRNLYTSIRGGTPRAVGIAPFLILILFFPVPGNYLIATIGIFAFIDDLIGRKRIKELKIEIGQLSRGIGMLMVMIIGYFYFGPVSILIALMIQPLNIADMQPGSACSTIILMCLTVLIAIFALTSTIYYPVLLLLAVCIGYAPLDYKGKIMMGEIGNHSFAVGLGISFAFLGSIIGNLTGTGVYGTLIITIILILVTVMLIAFIRRKNLNQFLKKNLNIKNPNYGDYFMDVLTGGGLGDLLRRLILKKRVITIKNRFLIHIGFRRLVYNPYSI</sequence>
<dbReference type="AlphaFoldDB" id="A0A8T5UP14"/>